<dbReference type="InterPro" id="IPR021799">
    <property type="entry name" value="PIN-like_prokaryotic"/>
</dbReference>
<organism evidence="1 2">
    <name type="scientific">Sphaerospermopsis reniformis</name>
    <dbReference type="NCBI Taxonomy" id="531300"/>
    <lineage>
        <taxon>Bacteria</taxon>
        <taxon>Bacillati</taxon>
        <taxon>Cyanobacteriota</taxon>
        <taxon>Cyanophyceae</taxon>
        <taxon>Nostocales</taxon>
        <taxon>Aphanizomenonaceae</taxon>
        <taxon>Sphaerospermopsis</taxon>
    </lineage>
</organism>
<dbReference type="PANTHER" id="PTHR39550">
    <property type="entry name" value="SLL0658 PROTEIN"/>
    <property type="match status" value="1"/>
</dbReference>
<dbReference type="AlphaFoldDB" id="A0A479ZW52"/>
<dbReference type="PANTHER" id="PTHR39550:SF1">
    <property type="entry name" value="SLL0658 PROTEIN"/>
    <property type="match status" value="1"/>
</dbReference>
<proteinExistence type="predicted"/>
<reference evidence="2" key="1">
    <citation type="submission" date="2019-02" db="EMBL/GenBank/DDBJ databases">
        <title>Draft genome sequence of Sphaerospermopsis reniformis NIES-1949.</title>
        <authorList>
            <person name="Yamaguchi H."/>
            <person name="Suzuki S."/>
            <person name="Kawachi M."/>
        </authorList>
    </citation>
    <scope>NUCLEOTIDE SEQUENCE [LARGE SCALE GENOMIC DNA]</scope>
    <source>
        <strain evidence="2">NIES-1949</strain>
    </source>
</reference>
<name>A0A479ZW52_9CYAN</name>
<sequence>MPVVSNTSPLLNLAIIDQLELLRQQFGEILIPKAVLEELRVEEMLPGSDHLREALIAGWLQVREVNNPSLVQLLQRDLDKGEAEAIALALLLDADWIILDERDGRRIAKSFGLQVTGILGVVIRASRNGQISSLPLVINQLREEAGFHIAPDLLSQILKKETK</sequence>
<comment type="caution">
    <text evidence="1">The sequence shown here is derived from an EMBL/GenBank/DDBJ whole genome shotgun (WGS) entry which is preliminary data.</text>
</comment>
<evidence type="ECO:0000313" key="2">
    <source>
        <dbReference type="Proteomes" id="UP000300142"/>
    </source>
</evidence>
<gene>
    <name evidence="1" type="ORF">SR1949_15460</name>
</gene>
<dbReference type="EMBL" id="BJCE01000037">
    <property type="protein sequence ID" value="GCL36442.1"/>
    <property type="molecule type" value="Genomic_DNA"/>
</dbReference>
<accession>A0A479ZW52</accession>
<keyword evidence="2" id="KW-1185">Reference proteome</keyword>
<evidence type="ECO:0008006" key="3">
    <source>
        <dbReference type="Google" id="ProtNLM"/>
    </source>
</evidence>
<evidence type="ECO:0000313" key="1">
    <source>
        <dbReference type="EMBL" id="GCL36442.1"/>
    </source>
</evidence>
<dbReference type="RefSeq" id="WP_137666968.1">
    <property type="nucleotide sequence ID" value="NZ_BJCE01000037.1"/>
</dbReference>
<dbReference type="Proteomes" id="UP000300142">
    <property type="component" value="Unassembled WGS sequence"/>
</dbReference>
<dbReference type="Pfam" id="PF11848">
    <property type="entry name" value="DUF3368"/>
    <property type="match status" value="1"/>
</dbReference>
<protein>
    <recommendedName>
        <fullName evidence="3">Nucleic acid-binding protein</fullName>
    </recommendedName>
</protein>